<dbReference type="Proteomes" id="UP000688137">
    <property type="component" value="Unassembled WGS sequence"/>
</dbReference>
<dbReference type="GO" id="GO:0016020">
    <property type="term" value="C:membrane"/>
    <property type="evidence" value="ECO:0007669"/>
    <property type="project" value="UniProtKB-SubCell"/>
</dbReference>
<protein>
    <submittedName>
        <fullName evidence="6">Uncharacterized protein</fullName>
    </submittedName>
</protein>
<gene>
    <name evidence="6" type="ORF">PPRIM_AZ9-3.1.T0810018</name>
</gene>
<dbReference type="EMBL" id="CAJJDM010000084">
    <property type="protein sequence ID" value="CAD8088415.1"/>
    <property type="molecule type" value="Genomic_DNA"/>
</dbReference>
<evidence type="ECO:0000313" key="6">
    <source>
        <dbReference type="EMBL" id="CAD8088415.1"/>
    </source>
</evidence>
<evidence type="ECO:0000256" key="1">
    <source>
        <dbReference type="ARBA" id="ARBA00004141"/>
    </source>
</evidence>
<organism evidence="6 7">
    <name type="scientific">Paramecium primaurelia</name>
    <dbReference type="NCBI Taxonomy" id="5886"/>
    <lineage>
        <taxon>Eukaryota</taxon>
        <taxon>Sar</taxon>
        <taxon>Alveolata</taxon>
        <taxon>Ciliophora</taxon>
        <taxon>Intramacronucleata</taxon>
        <taxon>Oligohymenophorea</taxon>
        <taxon>Peniculida</taxon>
        <taxon>Parameciidae</taxon>
        <taxon>Paramecium</taxon>
    </lineage>
</organism>
<dbReference type="PANTHER" id="PTHR21236">
    <property type="entry name" value="GOLGI MEMBRANE PROTEIN YIP1"/>
    <property type="match status" value="1"/>
</dbReference>
<dbReference type="InterPro" id="IPR045231">
    <property type="entry name" value="Yip1/4-like"/>
</dbReference>
<comment type="subcellular location">
    <subcellularLocation>
        <location evidence="1">Membrane</location>
        <topology evidence="1">Multi-pass membrane protein</topology>
    </subcellularLocation>
</comment>
<keyword evidence="4" id="KW-1133">Transmembrane helix</keyword>
<keyword evidence="7" id="KW-1185">Reference proteome</keyword>
<evidence type="ECO:0000256" key="3">
    <source>
        <dbReference type="ARBA" id="ARBA00022692"/>
    </source>
</evidence>
<name>A0A8S1NHF4_PARPR</name>
<sequence>MTDNQQVPFGSGMFQGQAKFVDYAHMNQQEVQVNTLDEPVTDTLLRDINMILYKLSYVIIPRMKETQGRKLRNWDLWGPLLLSLLLAMTLGINSNQSCTS</sequence>
<dbReference type="GO" id="GO:0005802">
    <property type="term" value="C:trans-Golgi network"/>
    <property type="evidence" value="ECO:0007669"/>
    <property type="project" value="TreeGrafter"/>
</dbReference>
<keyword evidence="5" id="KW-0472">Membrane</keyword>
<evidence type="ECO:0000256" key="4">
    <source>
        <dbReference type="ARBA" id="ARBA00022989"/>
    </source>
</evidence>
<proteinExistence type="inferred from homology"/>
<dbReference type="GO" id="GO:0006888">
    <property type="term" value="P:endoplasmic reticulum to Golgi vesicle-mediated transport"/>
    <property type="evidence" value="ECO:0007669"/>
    <property type="project" value="InterPro"/>
</dbReference>
<comment type="similarity">
    <text evidence="2">Belongs to the YIP1 family.</text>
</comment>
<evidence type="ECO:0000256" key="2">
    <source>
        <dbReference type="ARBA" id="ARBA00010596"/>
    </source>
</evidence>
<keyword evidence="3" id="KW-0812">Transmembrane</keyword>
<reference evidence="6" key="1">
    <citation type="submission" date="2021-01" db="EMBL/GenBank/DDBJ databases">
        <authorList>
            <consortium name="Genoscope - CEA"/>
            <person name="William W."/>
        </authorList>
    </citation>
    <scope>NUCLEOTIDE SEQUENCE</scope>
</reference>
<dbReference type="AlphaFoldDB" id="A0A8S1NHF4"/>
<accession>A0A8S1NHF4</accession>
<evidence type="ECO:0000256" key="5">
    <source>
        <dbReference type="ARBA" id="ARBA00023136"/>
    </source>
</evidence>
<dbReference type="PANTHER" id="PTHR21236:SF1">
    <property type="entry name" value="PROTEIN YIPF6"/>
    <property type="match status" value="1"/>
</dbReference>
<comment type="caution">
    <text evidence="6">The sequence shown here is derived from an EMBL/GenBank/DDBJ whole genome shotgun (WGS) entry which is preliminary data.</text>
</comment>
<evidence type="ECO:0000313" key="7">
    <source>
        <dbReference type="Proteomes" id="UP000688137"/>
    </source>
</evidence>